<evidence type="ECO:0000256" key="1">
    <source>
        <dbReference type="SAM" id="MobiDB-lite"/>
    </source>
</evidence>
<protein>
    <submittedName>
        <fullName evidence="2">Uncharacterized protein</fullName>
    </submittedName>
</protein>
<organism evidence="2 3">
    <name type="scientific">Penicillium antarcticum</name>
    <dbReference type="NCBI Taxonomy" id="416450"/>
    <lineage>
        <taxon>Eukaryota</taxon>
        <taxon>Fungi</taxon>
        <taxon>Dikarya</taxon>
        <taxon>Ascomycota</taxon>
        <taxon>Pezizomycotina</taxon>
        <taxon>Eurotiomycetes</taxon>
        <taxon>Eurotiomycetidae</taxon>
        <taxon>Eurotiales</taxon>
        <taxon>Aspergillaceae</taxon>
        <taxon>Penicillium</taxon>
    </lineage>
</organism>
<sequence>MASRKKVTFLDETEESKDARVGSRDISTSVYDPECLIAEEPKHNRPRPPAEDIDGVIDELIVINWEAKTLAHLDEKLSLWVKAKVPGDAIGVFLIYVLYDMDGHIISLLTNMVDGGFANFDVAWNIIFAHCSEEVASQMIMYDEACIIDPLMGRIEEEEEAEPEKTPLQYECSNCKREQQALFEGLEEQTSIKQELLTDYPIPKVVLSTMRATKVPISASEEDLHMLKMEFTAGTSNALTDFKDEQIWSDSFYDATVFQPAEANERKLEVTRLPNIETIKADIVQAGHKPNPLSPKKTNKSIPGFFSYRKVCNRLASTGLRKWAGKKDLRKEFLKGEKE</sequence>
<keyword evidence="3" id="KW-1185">Reference proteome</keyword>
<gene>
    <name evidence="2" type="ORF">PENANT_c020G05103</name>
</gene>
<dbReference type="AlphaFoldDB" id="A0A1V6Q0B4"/>
<evidence type="ECO:0000313" key="2">
    <source>
        <dbReference type="EMBL" id="OQD82718.1"/>
    </source>
</evidence>
<dbReference type="OrthoDB" id="4347872at2759"/>
<proteinExistence type="predicted"/>
<feature type="region of interest" description="Disordered" evidence="1">
    <location>
        <begin position="1"/>
        <end position="25"/>
    </location>
</feature>
<evidence type="ECO:0000313" key="3">
    <source>
        <dbReference type="Proteomes" id="UP000191672"/>
    </source>
</evidence>
<name>A0A1V6Q0B4_9EURO</name>
<accession>A0A1V6Q0B4</accession>
<dbReference type="Proteomes" id="UP000191672">
    <property type="component" value="Unassembled WGS sequence"/>
</dbReference>
<comment type="caution">
    <text evidence="2">The sequence shown here is derived from an EMBL/GenBank/DDBJ whole genome shotgun (WGS) entry which is preliminary data.</text>
</comment>
<reference evidence="3" key="1">
    <citation type="journal article" date="2017" name="Nat. Microbiol.">
        <title>Global analysis of biosynthetic gene clusters reveals vast potential of secondary metabolite production in Penicillium species.</title>
        <authorList>
            <person name="Nielsen J.C."/>
            <person name="Grijseels S."/>
            <person name="Prigent S."/>
            <person name="Ji B."/>
            <person name="Dainat J."/>
            <person name="Nielsen K.F."/>
            <person name="Frisvad J.C."/>
            <person name="Workman M."/>
            <person name="Nielsen J."/>
        </authorList>
    </citation>
    <scope>NUCLEOTIDE SEQUENCE [LARGE SCALE GENOMIC DNA]</scope>
    <source>
        <strain evidence="3">IBT 31811</strain>
    </source>
</reference>
<dbReference type="EMBL" id="MDYN01000020">
    <property type="protein sequence ID" value="OQD82718.1"/>
    <property type="molecule type" value="Genomic_DNA"/>
</dbReference>